<feature type="transmembrane region" description="Helical" evidence="1">
    <location>
        <begin position="31"/>
        <end position="52"/>
    </location>
</feature>
<dbReference type="Proteomes" id="UP000053766">
    <property type="component" value="Unassembled WGS sequence"/>
</dbReference>
<reference evidence="2 3" key="1">
    <citation type="submission" date="2013-11" db="EMBL/GenBank/DDBJ databases">
        <title>Draft genome of the bovine lungworm Dictyocaulus viviparus.</title>
        <authorList>
            <person name="Mitreva M."/>
        </authorList>
    </citation>
    <scope>NUCLEOTIDE SEQUENCE [LARGE SCALE GENOMIC DNA]</scope>
    <source>
        <strain evidence="2 3">HannoverDv2000</strain>
    </source>
</reference>
<accession>A0A0D8Y8Q1</accession>
<gene>
    <name evidence="2" type="ORF">DICVIV_02819</name>
</gene>
<organism evidence="2 3">
    <name type="scientific">Dictyocaulus viviparus</name>
    <name type="common">Bovine lungworm</name>
    <dbReference type="NCBI Taxonomy" id="29172"/>
    <lineage>
        <taxon>Eukaryota</taxon>
        <taxon>Metazoa</taxon>
        <taxon>Ecdysozoa</taxon>
        <taxon>Nematoda</taxon>
        <taxon>Chromadorea</taxon>
        <taxon>Rhabditida</taxon>
        <taxon>Rhabditina</taxon>
        <taxon>Rhabditomorpha</taxon>
        <taxon>Strongyloidea</taxon>
        <taxon>Metastrongylidae</taxon>
        <taxon>Dictyocaulus</taxon>
    </lineage>
</organism>
<protein>
    <submittedName>
        <fullName evidence="2">Uncharacterized protein</fullName>
    </submittedName>
</protein>
<keyword evidence="1" id="KW-0472">Membrane</keyword>
<keyword evidence="1" id="KW-0812">Transmembrane</keyword>
<evidence type="ECO:0000256" key="1">
    <source>
        <dbReference type="SAM" id="Phobius"/>
    </source>
</evidence>
<name>A0A0D8Y8Q1_DICVI</name>
<dbReference type="EMBL" id="KN716193">
    <property type="protein sequence ID" value="KJH50961.1"/>
    <property type="molecule type" value="Genomic_DNA"/>
</dbReference>
<evidence type="ECO:0000313" key="3">
    <source>
        <dbReference type="Proteomes" id="UP000053766"/>
    </source>
</evidence>
<keyword evidence="1" id="KW-1133">Transmembrane helix</keyword>
<dbReference type="AlphaFoldDB" id="A0A0D8Y8Q1"/>
<reference evidence="3" key="2">
    <citation type="journal article" date="2016" name="Sci. Rep.">
        <title>Dictyocaulus viviparus genome, variome and transcriptome elucidate lungworm biology and support future intervention.</title>
        <authorList>
            <person name="McNulty S.N."/>
            <person name="Strube C."/>
            <person name="Rosa B.A."/>
            <person name="Martin J.C."/>
            <person name="Tyagi R."/>
            <person name="Choi Y.J."/>
            <person name="Wang Q."/>
            <person name="Hallsworth Pepin K."/>
            <person name="Zhang X."/>
            <person name="Ozersky P."/>
            <person name="Wilson R.K."/>
            <person name="Sternberg P.W."/>
            <person name="Gasser R.B."/>
            <person name="Mitreva M."/>
        </authorList>
    </citation>
    <scope>NUCLEOTIDE SEQUENCE [LARGE SCALE GENOMIC DNA]</scope>
    <source>
        <strain evidence="3">HannoverDv2000</strain>
    </source>
</reference>
<sequence>MAFGYALHLYDLYFLDKYSHINTHGLQFSRVTLVSLTMVLAAFSSILLTCVVSQVKYKPGVNLSSNAEDDQPKRLRVRSVIHRFGRLFRRSQADDPSVINESDINGDDSLSTAIEEDNHNISDSFNLRTIPAVLVVQPLIEHRHVHHRTLPRSVPASSCGYKFGAPDGIRQEPEGLFNARDPLLNGSASYGATYILPSPACLNNNEC</sequence>
<proteinExistence type="predicted"/>
<evidence type="ECO:0000313" key="2">
    <source>
        <dbReference type="EMBL" id="KJH50961.1"/>
    </source>
</evidence>
<keyword evidence="3" id="KW-1185">Reference proteome</keyword>